<comment type="caution">
    <text evidence="3">The sequence shown here is derived from an EMBL/GenBank/DDBJ whole genome shotgun (WGS) entry which is preliminary data.</text>
</comment>
<keyword evidence="1" id="KW-1133">Transmembrane helix</keyword>
<gene>
    <name evidence="3" type="ORF">LSH36_582g03037</name>
</gene>
<feature type="transmembrane region" description="Helical" evidence="1">
    <location>
        <begin position="192"/>
        <end position="216"/>
    </location>
</feature>
<organism evidence="3 4">
    <name type="scientific">Paralvinella palmiformis</name>
    <dbReference type="NCBI Taxonomy" id="53620"/>
    <lineage>
        <taxon>Eukaryota</taxon>
        <taxon>Metazoa</taxon>
        <taxon>Spiralia</taxon>
        <taxon>Lophotrochozoa</taxon>
        <taxon>Annelida</taxon>
        <taxon>Polychaeta</taxon>
        <taxon>Sedentaria</taxon>
        <taxon>Canalipalpata</taxon>
        <taxon>Terebellida</taxon>
        <taxon>Terebelliformia</taxon>
        <taxon>Alvinellidae</taxon>
        <taxon>Paralvinella</taxon>
    </lineage>
</organism>
<evidence type="ECO:0000313" key="3">
    <source>
        <dbReference type="EMBL" id="KAK2146849.1"/>
    </source>
</evidence>
<dbReference type="Proteomes" id="UP001208570">
    <property type="component" value="Unassembled WGS sequence"/>
</dbReference>
<keyword evidence="2" id="KW-0732">Signal</keyword>
<reference evidence="3" key="1">
    <citation type="journal article" date="2023" name="Mol. Biol. Evol.">
        <title>Third-Generation Sequencing Reveals the Adaptive Role of the Epigenome in Three Deep-Sea Polychaetes.</title>
        <authorList>
            <person name="Perez M."/>
            <person name="Aroh O."/>
            <person name="Sun Y."/>
            <person name="Lan Y."/>
            <person name="Juniper S.K."/>
            <person name="Young C.R."/>
            <person name="Angers B."/>
            <person name="Qian P.Y."/>
        </authorList>
    </citation>
    <scope>NUCLEOTIDE SEQUENCE</scope>
    <source>
        <strain evidence="3">P08H-3</strain>
    </source>
</reference>
<keyword evidence="1" id="KW-0812">Transmembrane</keyword>
<name>A0AAD9J5M0_9ANNE</name>
<evidence type="ECO:0000313" key="4">
    <source>
        <dbReference type="Proteomes" id="UP001208570"/>
    </source>
</evidence>
<dbReference type="AlphaFoldDB" id="A0AAD9J5M0"/>
<protein>
    <submittedName>
        <fullName evidence="3">Uncharacterized protein</fullName>
    </submittedName>
</protein>
<sequence>MNNLWIIVFLVIFGSGIRSDELKLGELVEQSGTWEQNGIVLILHQINFDGTLFKFRAGFRNTNALWIQIWTQIEFSGKTMNFRLENQWKYESSTLGIVTVNLPEGQLKIGADGPIVITGTLSTTETKTTATTKTTTLTTRTTTYMSDDITGTRTSPYNSINTTLLTEFSEPTSSTKPITNGRQVTGTKTTQVLIISLAVTFGVLLLFGITLGCVLFQRKRREVEASNRRYVKTNNPMYGITLADPDPKHVQQPITNLANVKDELNTLTTSNIYTTVNSGIYVELDEDEIKKA</sequence>
<proteinExistence type="predicted"/>
<feature type="chain" id="PRO_5041969248" evidence="2">
    <location>
        <begin position="20"/>
        <end position="292"/>
    </location>
</feature>
<feature type="signal peptide" evidence="2">
    <location>
        <begin position="1"/>
        <end position="19"/>
    </location>
</feature>
<evidence type="ECO:0000256" key="2">
    <source>
        <dbReference type="SAM" id="SignalP"/>
    </source>
</evidence>
<keyword evidence="1" id="KW-0472">Membrane</keyword>
<accession>A0AAD9J5M0</accession>
<keyword evidence="4" id="KW-1185">Reference proteome</keyword>
<evidence type="ECO:0000256" key="1">
    <source>
        <dbReference type="SAM" id="Phobius"/>
    </source>
</evidence>
<dbReference type="EMBL" id="JAODUP010000582">
    <property type="protein sequence ID" value="KAK2146849.1"/>
    <property type="molecule type" value="Genomic_DNA"/>
</dbReference>